<dbReference type="Proteomes" id="UP000092952">
    <property type="component" value="Chromosome"/>
</dbReference>
<dbReference type="InParanoid" id="A0A1B1YTQ8"/>
<evidence type="ECO:0000313" key="2">
    <source>
        <dbReference type="EMBL" id="ANX04087.1"/>
    </source>
</evidence>
<feature type="domain" description="Transcription factor zinc-finger" evidence="1">
    <location>
        <begin position="4"/>
        <end position="39"/>
    </location>
</feature>
<protein>
    <recommendedName>
        <fullName evidence="1">Transcription factor zinc-finger domain-containing protein</fullName>
    </recommendedName>
</protein>
<keyword evidence="3" id="KW-1185">Reference proteome</keyword>
<dbReference type="OrthoDB" id="9814037at2"/>
<name>A0A1B1YTQ8_9GAMM</name>
<organism evidence="2 3">
    <name type="scientific">Immundisolibacter cernigliae</name>
    <dbReference type="NCBI Taxonomy" id="1810504"/>
    <lineage>
        <taxon>Bacteria</taxon>
        <taxon>Pseudomonadati</taxon>
        <taxon>Pseudomonadota</taxon>
        <taxon>Gammaproteobacteria</taxon>
        <taxon>Immundisolibacterales</taxon>
        <taxon>Immundisolibacteraceae</taxon>
        <taxon>Immundisolibacter</taxon>
    </lineage>
</organism>
<evidence type="ECO:0000259" key="1">
    <source>
        <dbReference type="Pfam" id="PF13453"/>
    </source>
</evidence>
<dbReference type="Pfam" id="PF13453">
    <property type="entry name" value="Zn_ribbon_TFIIB"/>
    <property type="match status" value="2"/>
</dbReference>
<reference evidence="3" key="1">
    <citation type="submission" date="2016-03" db="EMBL/GenBank/DDBJ databases">
        <title>Complete genome sequence of Solimmundus cernigliae, representing a novel lineage of polycyclic aromatic hydrocarbon degraders within the Gammaproteobacteria.</title>
        <authorList>
            <person name="Singleton D.R."/>
            <person name="Dickey A.N."/>
            <person name="Scholl E.H."/>
            <person name="Wright F.A."/>
            <person name="Aitken M.D."/>
        </authorList>
    </citation>
    <scope>NUCLEOTIDE SEQUENCE [LARGE SCALE GENOMIC DNA]</scope>
    <source>
        <strain evidence="3">TR3.2</strain>
    </source>
</reference>
<proteinExistence type="predicted"/>
<feature type="domain" description="Transcription factor zinc-finger" evidence="1">
    <location>
        <begin position="72"/>
        <end position="111"/>
    </location>
</feature>
<dbReference type="EMBL" id="CP014671">
    <property type="protein sequence ID" value="ANX04087.1"/>
    <property type="molecule type" value="Genomic_DNA"/>
</dbReference>
<gene>
    <name evidence="2" type="ORF">PG2T_07755</name>
</gene>
<dbReference type="RefSeq" id="WP_068803965.1">
    <property type="nucleotide sequence ID" value="NZ_CP014671.1"/>
</dbReference>
<accession>A0A1B1YTQ8</accession>
<dbReference type="KEGG" id="gbi:PG2T_07755"/>
<dbReference type="STRING" id="1810504.PG2T_07755"/>
<dbReference type="AlphaFoldDB" id="A0A1B1YTQ8"/>
<dbReference type="InterPro" id="IPR027392">
    <property type="entry name" value="TF_Znf"/>
</dbReference>
<sequence>MTAQCPRCAIALVATELQQVPVARCPSCRGLWFEAHALRAAREAVDPDLAFLDVELWSDAEQFRHAPRSGRCPTGDGTLHALEYGHTGVTVDYCDVCFGVWLEEAEFERIVTALEHEVDTRPAPEYLRAALHEARQLLTGPQPLLDEWRSLRTVLKLLEYRVLSEHPGLHQRLLALQAGNPFR</sequence>
<evidence type="ECO:0000313" key="3">
    <source>
        <dbReference type="Proteomes" id="UP000092952"/>
    </source>
</evidence>